<proteinExistence type="predicted"/>
<organism evidence="2 3">
    <name type="scientific">Deinococcus navajonensis</name>
    <dbReference type="NCBI Taxonomy" id="309884"/>
    <lineage>
        <taxon>Bacteria</taxon>
        <taxon>Thermotogati</taxon>
        <taxon>Deinococcota</taxon>
        <taxon>Deinococci</taxon>
        <taxon>Deinococcales</taxon>
        <taxon>Deinococcaceae</taxon>
        <taxon>Deinococcus</taxon>
    </lineage>
</organism>
<accession>A0ABV8XNX2</accession>
<reference evidence="3" key="1">
    <citation type="journal article" date="2019" name="Int. J. Syst. Evol. Microbiol.">
        <title>The Global Catalogue of Microorganisms (GCM) 10K type strain sequencing project: providing services to taxonomists for standard genome sequencing and annotation.</title>
        <authorList>
            <consortium name="The Broad Institute Genomics Platform"/>
            <consortium name="The Broad Institute Genome Sequencing Center for Infectious Disease"/>
            <person name="Wu L."/>
            <person name="Ma J."/>
        </authorList>
    </citation>
    <scope>NUCLEOTIDE SEQUENCE [LARGE SCALE GENOMIC DNA]</scope>
    <source>
        <strain evidence="3">CCUG 56029</strain>
    </source>
</reference>
<feature type="transmembrane region" description="Helical" evidence="1">
    <location>
        <begin position="30"/>
        <end position="46"/>
    </location>
</feature>
<keyword evidence="1" id="KW-0472">Membrane</keyword>
<protein>
    <submittedName>
        <fullName evidence="2">Uncharacterized protein</fullName>
    </submittedName>
</protein>
<evidence type="ECO:0000256" key="1">
    <source>
        <dbReference type="SAM" id="Phobius"/>
    </source>
</evidence>
<sequence>MHWGLFLAWLAPFLAVGVWAGQAMDDLLLGLVLFGVLGALTGWFRARR</sequence>
<dbReference type="EMBL" id="JBHSEH010000009">
    <property type="protein sequence ID" value="MFC4426566.1"/>
    <property type="molecule type" value="Genomic_DNA"/>
</dbReference>
<dbReference type="RefSeq" id="WP_380039158.1">
    <property type="nucleotide sequence ID" value="NZ_JBHSEH010000009.1"/>
</dbReference>
<evidence type="ECO:0000313" key="2">
    <source>
        <dbReference type="EMBL" id="MFC4426566.1"/>
    </source>
</evidence>
<keyword evidence="1" id="KW-1133">Transmembrane helix</keyword>
<keyword evidence="3" id="KW-1185">Reference proteome</keyword>
<comment type="caution">
    <text evidence="2">The sequence shown here is derived from an EMBL/GenBank/DDBJ whole genome shotgun (WGS) entry which is preliminary data.</text>
</comment>
<evidence type="ECO:0000313" key="3">
    <source>
        <dbReference type="Proteomes" id="UP001595998"/>
    </source>
</evidence>
<gene>
    <name evidence="2" type="ORF">ACFOZ9_10100</name>
</gene>
<dbReference type="Proteomes" id="UP001595998">
    <property type="component" value="Unassembled WGS sequence"/>
</dbReference>
<keyword evidence="1" id="KW-0812">Transmembrane</keyword>
<name>A0ABV8XNX2_9DEIO</name>